<dbReference type="CDD" id="cd04733">
    <property type="entry name" value="OYE_like_2_FMN"/>
    <property type="match status" value="1"/>
</dbReference>
<dbReference type="InterPro" id="IPR051799">
    <property type="entry name" value="NADH_flavin_oxidoreductase"/>
</dbReference>
<dbReference type="OrthoDB" id="8521686at2"/>
<organism evidence="4 5">
    <name type="scientific">Caballeronia choica</name>
    <dbReference type="NCBI Taxonomy" id="326476"/>
    <lineage>
        <taxon>Bacteria</taxon>
        <taxon>Pseudomonadati</taxon>
        <taxon>Pseudomonadota</taxon>
        <taxon>Betaproteobacteria</taxon>
        <taxon>Burkholderiales</taxon>
        <taxon>Burkholderiaceae</taxon>
        <taxon>Caballeronia</taxon>
    </lineage>
</organism>
<dbReference type="EMBL" id="FCON02000006">
    <property type="protein sequence ID" value="SAL21686.1"/>
    <property type="molecule type" value="Genomic_DNA"/>
</dbReference>
<feature type="domain" description="NADH:flavin oxidoreductase/NADH oxidase N-terminal" evidence="3">
    <location>
        <begin position="19"/>
        <end position="362"/>
    </location>
</feature>
<dbReference type="Proteomes" id="UP000054770">
    <property type="component" value="Unassembled WGS sequence"/>
</dbReference>
<name>A0A158FPD6_9BURK</name>
<dbReference type="AlphaFoldDB" id="A0A158FPD6"/>
<dbReference type="Gene3D" id="3.20.20.70">
    <property type="entry name" value="Aldolase class I"/>
    <property type="match status" value="1"/>
</dbReference>
<evidence type="ECO:0000313" key="5">
    <source>
        <dbReference type="Proteomes" id="UP000054770"/>
    </source>
</evidence>
<dbReference type="RefSeq" id="WP_087643094.1">
    <property type="nucleotide sequence ID" value="NZ_FCON02000006.1"/>
</dbReference>
<dbReference type="GO" id="GO:0010181">
    <property type="term" value="F:FMN binding"/>
    <property type="evidence" value="ECO:0007669"/>
    <property type="project" value="InterPro"/>
</dbReference>
<keyword evidence="2" id="KW-0560">Oxidoreductase</keyword>
<comment type="caution">
    <text evidence="4">The sequence shown here is derived from an EMBL/GenBank/DDBJ whole genome shotgun (WGS) entry which is preliminary data.</text>
</comment>
<proteinExistence type="predicted"/>
<sequence length="445" mass="48659">MQANDTYSTQQNPSGILSQPLTLPCGVTLPNRLVKGAMSELLADTHNRATEKHETLYRTFARKGPGLLLTGNVQVDRLHLEHGSNVVIQGVQDPKALAALKAWSAAAKEAGGHVWMQLSHSGRQTQKSINPRPQAPSEVQVNLPGDRFGTPVALTSAEIEGLIERFAHAASVARETGFNGVELHAAHGYLFSQFLSPRTNLRSDEWGGDLLGRARFLLKTVERIRGKVGADFAIGVKLNSADFQRGGFSFEDSQIVAGWLDEASVDVIEISGGTYEQPKMANIEGLEPAFDPMISKSTREREAFFARFAPEMRRSIKRAKLMVTGGFRSAAGMAQAITEDGVDLIGLGRPLCLYPEAPSELLNGERDQFEAWEHRLRLGPGILGPHSPIKILKAINGFGTMSWYNEQLLRLADGLPADPKMNFLTAFIRASSREKRVARALESGR</sequence>
<evidence type="ECO:0000313" key="4">
    <source>
        <dbReference type="EMBL" id="SAL21686.1"/>
    </source>
</evidence>
<keyword evidence="1" id="KW-0285">Flavoprotein</keyword>
<dbReference type="InterPro" id="IPR001155">
    <property type="entry name" value="OxRdtase_FMN_N"/>
</dbReference>
<dbReference type="SUPFAM" id="SSF51395">
    <property type="entry name" value="FMN-linked oxidoreductases"/>
    <property type="match status" value="1"/>
</dbReference>
<evidence type="ECO:0000259" key="3">
    <source>
        <dbReference type="Pfam" id="PF00724"/>
    </source>
</evidence>
<reference evidence="4" key="1">
    <citation type="submission" date="2016-01" db="EMBL/GenBank/DDBJ databases">
        <authorList>
            <person name="Peeters C."/>
        </authorList>
    </citation>
    <scope>NUCLEOTIDE SEQUENCE [LARGE SCALE GENOMIC DNA]</scope>
    <source>
        <strain evidence="4">LMG 22940</strain>
    </source>
</reference>
<keyword evidence="5" id="KW-1185">Reference proteome</keyword>
<gene>
    <name evidence="4" type="ORF">AWB68_00840</name>
</gene>
<evidence type="ECO:0000256" key="1">
    <source>
        <dbReference type="ARBA" id="ARBA00022630"/>
    </source>
</evidence>
<dbReference type="InterPro" id="IPR013785">
    <property type="entry name" value="Aldolase_TIM"/>
</dbReference>
<dbReference type="GO" id="GO:0016491">
    <property type="term" value="F:oxidoreductase activity"/>
    <property type="evidence" value="ECO:0007669"/>
    <property type="project" value="UniProtKB-KW"/>
</dbReference>
<dbReference type="Pfam" id="PF00724">
    <property type="entry name" value="Oxidored_FMN"/>
    <property type="match status" value="1"/>
</dbReference>
<evidence type="ECO:0000256" key="2">
    <source>
        <dbReference type="ARBA" id="ARBA00023002"/>
    </source>
</evidence>
<dbReference type="PANTHER" id="PTHR43656">
    <property type="entry name" value="BINDING OXIDOREDUCTASE, PUTATIVE (AFU_ORTHOLOGUE AFUA_2G08260)-RELATED"/>
    <property type="match status" value="1"/>
</dbReference>
<accession>A0A158FPD6</accession>
<protein>
    <submittedName>
        <fullName evidence="4">NADH oxidoreductase</fullName>
    </submittedName>
</protein>
<dbReference type="PANTHER" id="PTHR43656:SF2">
    <property type="entry name" value="BINDING OXIDOREDUCTASE, PUTATIVE (AFU_ORTHOLOGUE AFUA_2G08260)-RELATED"/>
    <property type="match status" value="1"/>
</dbReference>